<comment type="caution">
    <text evidence="2">The sequence shown here is derived from an EMBL/GenBank/DDBJ whole genome shotgun (WGS) entry which is preliminary data.</text>
</comment>
<evidence type="ECO:0000313" key="2">
    <source>
        <dbReference type="EMBL" id="RRT45647.1"/>
    </source>
</evidence>
<feature type="non-terminal residue" evidence="2">
    <location>
        <position position="66"/>
    </location>
</feature>
<accession>A0A426Y1I8</accession>
<dbReference type="AlphaFoldDB" id="A0A426Y1I8"/>
<reference evidence="2 3" key="1">
    <citation type="journal article" date="2014" name="Agronomy (Basel)">
        <title>A Draft Genome Sequence for Ensete ventricosum, the Drought-Tolerant Tree Against Hunger.</title>
        <authorList>
            <person name="Harrison J."/>
            <person name="Moore K.A."/>
            <person name="Paszkiewicz K."/>
            <person name="Jones T."/>
            <person name="Grant M."/>
            <person name="Ambacheew D."/>
            <person name="Muzemil S."/>
            <person name="Studholme D.J."/>
        </authorList>
    </citation>
    <scope>NUCLEOTIDE SEQUENCE [LARGE SCALE GENOMIC DNA]</scope>
</reference>
<name>A0A426Y1I8_ENSVE</name>
<dbReference type="Proteomes" id="UP000287651">
    <property type="component" value="Unassembled WGS sequence"/>
</dbReference>
<keyword evidence="1" id="KW-0732">Signal</keyword>
<organism evidence="2 3">
    <name type="scientific">Ensete ventricosum</name>
    <name type="common">Abyssinian banana</name>
    <name type="synonym">Musa ensete</name>
    <dbReference type="NCBI Taxonomy" id="4639"/>
    <lineage>
        <taxon>Eukaryota</taxon>
        <taxon>Viridiplantae</taxon>
        <taxon>Streptophyta</taxon>
        <taxon>Embryophyta</taxon>
        <taxon>Tracheophyta</taxon>
        <taxon>Spermatophyta</taxon>
        <taxon>Magnoliopsida</taxon>
        <taxon>Liliopsida</taxon>
        <taxon>Zingiberales</taxon>
        <taxon>Musaceae</taxon>
        <taxon>Ensete</taxon>
    </lineage>
</organism>
<proteinExistence type="predicted"/>
<protein>
    <recommendedName>
        <fullName evidence="4">Legume lectin domain-containing protein</fullName>
    </recommendedName>
</protein>
<feature type="signal peptide" evidence="1">
    <location>
        <begin position="1"/>
        <end position="18"/>
    </location>
</feature>
<feature type="chain" id="PRO_5019577740" description="Legume lectin domain-containing protein" evidence="1">
    <location>
        <begin position="19"/>
        <end position="66"/>
    </location>
</feature>
<gene>
    <name evidence="2" type="ORF">B296_00052858</name>
</gene>
<evidence type="ECO:0000256" key="1">
    <source>
        <dbReference type="SAM" id="SignalP"/>
    </source>
</evidence>
<evidence type="ECO:0000313" key="3">
    <source>
        <dbReference type="Proteomes" id="UP000287651"/>
    </source>
</evidence>
<dbReference type="EMBL" id="AMZH03015699">
    <property type="protein sequence ID" value="RRT45647.1"/>
    <property type="molecule type" value="Genomic_DNA"/>
</dbReference>
<sequence length="66" mass="7085">MAMISAVVLLSCVATVTAAFDVIAVPFDEGFSHLFGNDNLVRSSDGRIARLTLNRYSGTHPHPDLP</sequence>
<evidence type="ECO:0008006" key="4">
    <source>
        <dbReference type="Google" id="ProtNLM"/>
    </source>
</evidence>